<dbReference type="Proteomes" id="UP000054007">
    <property type="component" value="Unassembled WGS sequence"/>
</dbReference>
<comment type="cofactor">
    <cofactor evidence="1 13">
        <name>heme</name>
        <dbReference type="ChEBI" id="CHEBI:30413"/>
    </cofactor>
</comment>
<dbReference type="PRINTS" id="PR00385">
    <property type="entry name" value="P450"/>
</dbReference>
<sequence length="532" mass="59667">MLIEILFALVVVGLIAIWLSVDNIALPSYIPGPPSPSWVAGHAVDIWTNQEQAGDLEFSWFKKYGTTIKLKGTFGTDILMTSDPRALHYIMHTAAYTFEKAPEILILLLAMTGGRGLLGVTGKTHQRQRKVLNPAFSESQIRGFVPLFQRVGNILTKRMVAAIGESDPSKGLNMHFWFGKASLDVIGEATFAHRFNSLEDENSEMGKIMSHFMDDSSSMTKTMRVGLWMLEKFPSLKNLLSYSPSSLHRRFLQFQVISKRLAKKIVDEAKEYDENDSSSKDMLSILVRANQTQDKNKMLVEEEVLSQAPTIISAGQETSSSTLSWMFCELSKNLGVQEAIRQEIFAAREEAGSRPFTVLDYDGMKLLNAAIKETLRFHPILGTISRQVQTDDAIPLSEPLITADGRRIDCIPVKKGQLVECSAHVYNRNPAVWGPDADIWRPQRWDEEQKEQIDIGLYANLLTFSGGVRGCVGWRFALLELQAFSVEMLENFRFAPTEASQNIRRLPGILITPRVAGKYHEGLQMPLQVTPL</sequence>
<evidence type="ECO:0000313" key="16">
    <source>
        <dbReference type="Proteomes" id="UP000054007"/>
    </source>
</evidence>
<keyword evidence="8" id="KW-1133">Transmembrane helix</keyword>
<keyword evidence="16" id="KW-1185">Reference proteome</keyword>
<keyword evidence="11 14" id="KW-0503">Monooxygenase</keyword>
<dbReference type="STRING" id="1314674.A0A0D7BRC7"/>
<dbReference type="InterPro" id="IPR036396">
    <property type="entry name" value="Cyt_P450_sf"/>
</dbReference>
<dbReference type="GO" id="GO:0020037">
    <property type="term" value="F:heme binding"/>
    <property type="evidence" value="ECO:0007669"/>
    <property type="project" value="InterPro"/>
</dbReference>
<dbReference type="InterPro" id="IPR001128">
    <property type="entry name" value="Cyt_P450"/>
</dbReference>
<evidence type="ECO:0000256" key="7">
    <source>
        <dbReference type="ARBA" id="ARBA00022723"/>
    </source>
</evidence>
<organism evidence="15 16">
    <name type="scientific">Cylindrobasidium torrendii FP15055 ss-10</name>
    <dbReference type="NCBI Taxonomy" id="1314674"/>
    <lineage>
        <taxon>Eukaryota</taxon>
        <taxon>Fungi</taxon>
        <taxon>Dikarya</taxon>
        <taxon>Basidiomycota</taxon>
        <taxon>Agaricomycotina</taxon>
        <taxon>Agaricomycetes</taxon>
        <taxon>Agaricomycetidae</taxon>
        <taxon>Agaricales</taxon>
        <taxon>Marasmiineae</taxon>
        <taxon>Physalacriaceae</taxon>
        <taxon>Cylindrobasidium</taxon>
    </lineage>
</organism>
<evidence type="ECO:0000256" key="14">
    <source>
        <dbReference type="RuleBase" id="RU000461"/>
    </source>
</evidence>
<name>A0A0D7BRC7_9AGAR</name>
<evidence type="ECO:0000256" key="11">
    <source>
        <dbReference type="ARBA" id="ARBA00023033"/>
    </source>
</evidence>
<dbReference type="PANTHER" id="PTHR24305:SF166">
    <property type="entry name" value="CYTOCHROME P450 12A4, MITOCHONDRIAL-RELATED"/>
    <property type="match status" value="1"/>
</dbReference>
<evidence type="ECO:0000256" key="1">
    <source>
        <dbReference type="ARBA" id="ARBA00001971"/>
    </source>
</evidence>
<dbReference type="Gene3D" id="1.10.630.10">
    <property type="entry name" value="Cytochrome P450"/>
    <property type="match status" value="1"/>
</dbReference>
<dbReference type="InterPro" id="IPR002401">
    <property type="entry name" value="Cyt_P450_E_grp-I"/>
</dbReference>
<dbReference type="AlphaFoldDB" id="A0A0D7BRC7"/>
<evidence type="ECO:0000256" key="5">
    <source>
        <dbReference type="ARBA" id="ARBA00022617"/>
    </source>
</evidence>
<dbReference type="Pfam" id="PF00067">
    <property type="entry name" value="p450"/>
    <property type="match status" value="1"/>
</dbReference>
<reference evidence="15 16" key="1">
    <citation type="journal article" date="2015" name="Fungal Genet. Biol.">
        <title>Evolution of novel wood decay mechanisms in Agaricales revealed by the genome sequences of Fistulina hepatica and Cylindrobasidium torrendii.</title>
        <authorList>
            <person name="Floudas D."/>
            <person name="Held B.W."/>
            <person name="Riley R."/>
            <person name="Nagy L.G."/>
            <person name="Koehler G."/>
            <person name="Ransdell A.S."/>
            <person name="Younus H."/>
            <person name="Chow J."/>
            <person name="Chiniquy J."/>
            <person name="Lipzen A."/>
            <person name="Tritt A."/>
            <person name="Sun H."/>
            <person name="Haridas S."/>
            <person name="LaButti K."/>
            <person name="Ohm R.A."/>
            <person name="Kues U."/>
            <person name="Blanchette R.A."/>
            <person name="Grigoriev I.V."/>
            <person name="Minto R.E."/>
            <person name="Hibbett D.S."/>
        </authorList>
    </citation>
    <scope>NUCLEOTIDE SEQUENCE [LARGE SCALE GENOMIC DNA]</scope>
    <source>
        <strain evidence="15 16">FP15055 ss-10</strain>
    </source>
</reference>
<comment type="pathway">
    <text evidence="3">Secondary metabolite biosynthesis; terpenoid biosynthesis.</text>
</comment>
<evidence type="ECO:0000256" key="10">
    <source>
        <dbReference type="ARBA" id="ARBA00023004"/>
    </source>
</evidence>
<dbReference type="GO" id="GO:0016020">
    <property type="term" value="C:membrane"/>
    <property type="evidence" value="ECO:0007669"/>
    <property type="project" value="UniProtKB-SubCell"/>
</dbReference>
<dbReference type="OrthoDB" id="1470350at2759"/>
<keyword evidence="12" id="KW-0472">Membrane</keyword>
<keyword evidence="10 13" id="KW-0408">Iron</keyword>
<feature type="binding site" description="axial binding residue" evidence="13">
    <location>
        <position position="471"/>
    </location>
    <ligand>
        <name>heme</name>
        <dbReference type="ChEBI" id="CHEBI:30413"/>
    </ligand>
    <ligandPart>
        <name>Fe</name>
        <dbReference type="ChEBI" id="CHEBI:18248"/>
    </ligandPart>
</feature>
<evidence type="ECO:0000256" key="2">
    <source>
        <dbReference type="ARBA" id="ARBA00004370"/>
    </source>
</evidence>
<evidence type="ECO:0000256" key="8">
    <source>
        <dbReference type="ARBA" id="ARBA00022989"/>
    </source>
</evidence>
<evidence type="ECO:0000256" key="9">
    <source>
        <dbReference type="ARBA" id="ARBA00023002"/>
    </source>
</evidence>
<dbReference type="InterPro" id="IPR017972">
    <property type="entry name" value="Cyt_P450_CS"/>
</dbReference>
<keyword evidence="6" id="KW-0812">Transmembrane</keyword>
<dbReference type="PANTHER" id="PTHR24305">
    <property type="entry name" value="CYTOCHROME P450"/>
    <property type="match status" value="1"/>
</dbReference>
<evidence type="ECO:0000256" key="6">
    <source>
        <dbReference type="ARBA" id="ARBA00022692"/>
    </source>
</evidence>
<proteinExistence type="inferred from homology"/>
<keyword evidence="5 13" id="KW-0349">Heme</keyword>
<dbReference type="GO" id="GO:0004497">
    <property type="term" value="F:monooxygenase activity"/>
    <property type="evidence" value="ECO:0007669"/>
    <property type="project" value="UniProtKB-KW"/>
</dbReference>
<gene>
    <name evidence="15" type="ORF">CYLTODRAFT_486161</name>
</gene>
<evidence type="ECO:0000256" key="12">
    <source>
        <dbReference type="ARBA" id="ARBA00023136"/>
    </source>
</evidence>
<dbReference type="GO" id="GO:0016705">
    <property type="term" value="F:oxidoreductase activity, acting on paired donors, with incorporation or reduction of molecular oxygen"/>
    <property type="evidence" value="ECO:0007669"/>
    <property type="project" value="InterPro"/>
</dbReference>
<dbReference type="EMBL" id="KN880441">
    <property type="protein sequence ID" value="KIY72699.1"/>
    <property type="molecule type" value="Genomic_DNA"/>
</dbReference>
<keyword evidence="9 14" id="KW-0560">Oxidoreductase</keyword>
<comment type="similarity">
    <text evidence="4 14">Belongs to the cytochrome P450 family.</text>
</comment>
<dbReference type="SUPFAM" id="SSF48264">
    <property type="entry name" value="Cytochrome P450"/>
    <property type="match status" value="1"/>
</dbReference>
<keyword evidence="7 13" id="KW-0479">Metal-binding</keyword>
<dbReference type="PROSITE" id="PS00086">
    <property type="entry name" value="CYTOCHROME_P450"/>
    <property type="match status" value="1"/>
</dbReference>
<accession>A0A0D7BRC7</accession>
<evidence type="ECO:0000313" key="15">
    <source>
        <dbReference type="EMBL" id="KIY72699.1"/>
    </source>
</evidence>
<dbReference type="GO" id="GO:0005506">
    <property type="term" value="F:iron ion binding"/>
    <property type="evidence" value="ECO:0007669"/>
    <property type="project" value="InterPro"/>
</dbReference>
<comment type="subcellular location">
    <subcellularLocation>
        <location evidence="2">Membrane</location>
    </subcellularLocation>
</comment>
<evidence type="ECO:0000256" key="4">
    <source>
        <dbReference type="ARBA" id="ARBA00010617"/>
    </source>
</evidence>
<evidence type="ECO:0000256" key="3">
    <source>
        <dbReference type="ARBA" id="ARBA00004721"/>
    </source>
</evidence>
<protein>
    <submittedName>
        <fullName evidence="15">Cytochrome P450</fullName>
    </submittedName>
</protein>
<dbReference type="PRINTS" id="PR00463">
    <property type="entry name" value="EP450I"/>
</dbReference>
<dbReference type="InterPro" id="IPR050121">
    <property type="entry name" value="Cytochrome_P450_monoxygenase"/>
</dbReference>
<evidence type="ECO:0000256" key="13">
    <source>
        <dbReference type="PIRSR" id="PIRSR602401-1"/>
    </source>
</evidence>